<feature type="domain" description="BPL/LPL catalytic" evidence="1">
    <location>
        <begin position="41"/>
        <end position="224"/>
    </location>
</feature>
<gene>
    <name evidence="2" type="ORF">J2Z37_003606</name>
</gene>
<dbReference type="PROSITE" id="PS51733">
    <property type="entry name" value="BPL_LPL_CATALYTIC"/>
    <property type="match status" value="1"/>
</dbReference>
<dbReference type="PANTHER" id="PTHR43679">
    <property type="entry name" value="OCTANOYLTRANSFERASE LIPM-RELATED"/>
    <property type="match status" value="1"/>
</dbReference>
<keyword evidence="2" id="KW-0808">Transferase</keyword>
<dbReference type="InterPro" id="IPR004143">
    <property type="entry name" value="BPL_LPL_catalytic"/>
</dbReference>
<evidence type="ECO:0000313" key="3">
    <source>
        <dbReference type="Proteomes" id="UP001519343"/>
    </source>
</evidence>
<evidence type="ECO:0000313" key="2">
    <source>
        <dbReference type="EMBL" id="MBP1933593.1"/>
    </source>
</evidence>
<comment type="caution">
    <text evidence="2">The sequence shown here is derived from an EMBL/GenBank/DDBJ whole genome shotgun (WGS) entry which is preliminary data.</text>
</comment>
<reference evidence="2 3" key="1">
    <citation type="submission" date="2021-03" db="EMBL/GenBank/DDBJ databases">
        <title>Genomic Encyclopedia of Type Strains, Phase IV (KMG-IV): sequencing the most valuable type-strain genomes for metagenomic binning, comparative biology and taxonomic classification.</title>
        <authorList>
            <person name="Goeker M."/>
        </authorList>
    </citation>
    <scope>NUCLEOTIDE SEQUENCE [LARGE SCALE GENOMIC DNA]</scope>
    <source>
        <strain evidence="2 3">DSM 24738</strain>
    </source>
</reference>
<dbReference type="Pfam" id="PF21948">
    <property type="entry name" value="LplA-B_cat"/>
    <property type="match status" value="1"/>
</dbReference>
<name>A0ABS4GTL5_9BACL</name>
<dbReference type="PANTHER" id="PTHR43679:SF2">
    <property type="entry name" value="OCTANOYL-[GCVH]:PROTEIN N-OCTANOYLTRANSFERASE"/>
    <property type="match status" value="1"/>
</dbReference>
<dbReference type="EC" id="2.3.1.204" evidence="2"/>
<keyword evidence="2" id="KW-0012">Acyltransferase</keyword>
<protein>
    <submittedName>
        <fullName evidence="2">Octanoyl-[GcvH]:protein N-octanoyltransferase</fullName>
        <ecNumber evidence="2">2.3.1.204</ecNumber>
    </submittedName>
</protein>
<proteinExistence type="predicted"/>
<organism evidence="2 3">
    <name type="scientific">Ammoniphilus resinae</name>
    <dbReference type="NCBI Taxonomy" id="861532"/>
    <lineage>
        <taxon>Bacteria</taxon>
        <taxon>Bacillati</taxon>
        <taxon>Bacillota</taxon>
        <taxon>Bacilli</taxon>
        <taxon>Bacillales</taxon>
        <taxon>Paenibacillaceae</taxon>
        <taxon>Aneurinibacillus group</taxon>
        <taxon>Ammoniphilus</taxon>
    </lineage>
</organism>
<dbReference type="Gene3D" id="3.30.930.10">
    <property type="entry name" value="Bira Bifunctional Protein, Domain 2"/>
    <property type="match status" value="1"/>
</dbReference>
<dbReference type="EMBL" id="JAGGKT010000012">
    <property type="protein sequence ID" value="MBP1933593.1"/>
    <property type="molecule type" value="Genomic_DNA"/>
</dbReference>
<dbReference type="SUPFAM" id="SSF55681">
    <property type="entry name" value="Class II aaRS and biotin synthetases"/>
    <property type="match status" value="1"/>
</dbReference>
<sequence>MKELQLPSSFHLMNACQDLYQGDILYPFAVDEVLCRKIGEGSVPPLVHIWRHQKAFVLGLRDRKLPNAEDAMAWLEAQGYQVSVRNSGGAAVPLAPGVLNLSLILPNPQGVMEFHQDFETMFQIIRRALAGITAISKGEIKGSYCPGDFDLSIDGRKFCGIAQRRQTKAFVVQAFIVVTGDGTQMADLVRQFYQVATGGQQKGAFPAVEPDQMASLEQLVGLETLDQFMQPLMDLFSAAGGVVVDSSFLHPFEEEIRDAIPMLRSRYERRG</sequence>
<dbReference type="GO" id="GO:0016746">
    <property type="term" value="F:acyltransferase activity"/>
    <property type="evidence" value="ECO:0007669"/>
    <property type="project" value="UniProtKB-KW"/>
</dbReference>
<dbReference type="Proteomes" id="UP001519343">
    <property type="component" value="Unassembled WGS sequence"/>
</dbReference>
<evidence type="ECO:0000259" key="1">
    <source>
        <dbReference type="PROSITE" id="PS51733"/>
    </source>
</evidence>
<dbReference type="InterPro" id="IPR045864">
    <property type="entry name" value="aa-tRNA-synth_II/BPL/LPL"/>
</dbReference>
<dbReference type="CDD" id="cd16443">
    <property type="entry name" value="LplA"/>
    <property type="match status" value="1"/>
</dbReference>
<keyword evidence="3" id="KW-1185">Reference proteome</keyword>
<accession>A0ABS4GTL5</accession>
<dbReference type="InterPro" id="IPR050664">
    <property type="entry name" value="Octanoyltrans_LipM/LipL"/>
</dbReference>